<dbReference type="InterPro" id="IPR011991">
    <property type="entry name" value="ArsR-like_HTH"/>
</dbReference>
<evidence type="ECO:0000313" key="3">
    <source>
        <dbReference type="EMBL" id="MDS0260295.1"/>
    </source>
</evidence>
<keyword evidence="1" id="KW-0472">Membrane</keyword>
<name>A0ABU2FDG1_9EURY</name>
<sequence>MSLLPSTRSDSESTQDGSFRLLDIDDEEADAVFDALSSQTTRTMLSALYRTPSTPSELAEQTDTSVQNAMYHLEKLEGVGLVRVVETRYSARGKEMRVYAPSEHPAVVFLGTEERKSGLVARLKRLLGAIGVLGLVGLADELPDAVQQSVSSHTLSPPAALVAAAGVVTALVVSRGSAADSESAESSSRRTRTINPMTRKTLLITVTLLVGVCMMPVAIAYSPAVSGTYTTSTAPAGTSGSAANAGVPQVADETVTVVVTGGDADVRASVSRQLTATLRERGATVERADRITDVSGSLFAVHLSDGHVDTGPFTLTPSANLTAYFTYVESGDASVAESVLTHEQTADGGPPIFRTELDGRVAVGSFSFERGTHQTIDTLNTIKRGGSDAETFKRDVGAAIANESVHNAFAERLWT</sequence>
<keyword evidence="1" id="KW-1133">Transmembrane helix</keyword>
<keyword evidence="4" id="KW-1185">Reference proteome</keyword>
<keyword evidence="1" id="KW-0812">Transmembrane</keyword>
<dbReference type="Gene3D" id="1.10.10.10">
    <property type="entry name" value="Winged helix-like DNA-binding domain superfamily/Winged helix DNA-binding domain"/>
    <property type="match status" value="1"/>
</dbReference>
<gene>
    <name evidence="3" type="ORF">NDI56_12900</name>
</gene>
<evidence type="ECO:0000313" key="4">
    <source>
        <dbReference type="Proteomes" id="UP001259659"/>
    </source>
</evidence>
<protein>
    <submittedName>
        <fullName evidence="3">Helix-turn-helix domain-containing protein</fullName>
    </submittedName>
</protein>
<dbReference type="CDD" id="cd00090">
    <property type="entry name" value="HTH_ARSR"/>
    <property type="match status" value="1"/>
</dbReference>
<dbReference type="Pfam" id="PF12840">
    <property type="entry name" value="HTH_20"/>
    <property type="match status" value="1"/>
</dbReference>
<comment type="caution">
    <text evidence="3">The sequence shown here is derived from an EMBL/GenBank/DDBJ whole genome shotgun (WGS) entry which is preliminary data.</text>
</comment>
<organism evidence="3 4">
    <name type="scientific">Haloarcula saliterrae</name>
    <dbReference type="NCBI Taxonomy" id="2950534"/>
    <lineage>
        <taxon>Archaea</taxon>
        <taxon>Methanobacteriati</taxon>
        <taxon>Methanobacteriota</taxon>
        <taxon>Stenosarchaea group</taxon>
        <taxon>Halobacteria</taxon>
        <taxon>Halobacteriales</taxon>
        <taxon>Haloarculaceae</taxon>
        <taxon>Haloarcula</taxon>
    </lineage>
</organism>
<dbReference type="SMART" id="SM00418">
    <property type="entry name" value="HTH_ARSR"/>
    <property type="match status" value="1"/>
</dbReference>
<evidence type="ECO:0000259" key="2">
    <source>
        <dbReference type="SMART" id="SM00418"/>
    </source>
</evidence>
<evidence type="ECO:0000256" key="1">
    <source>
        <dbReference type="SAM" id="Phobius"/>
    </source>
</evidence>
<proteinExistence type="predicted"/>
<feature type="transmembrane region" description="Helical" evidence="1">
    <location>
        <begin position="201"/>
        <end position="221"/>
    </location>
</feature>
<dbReference type="InterPro" id="IPR001845">
    <property type="entry name" value="HTH_ArsR_DNA-bd_dom"/>
</dbReference>
<dbReference type="InterPro" id="IPR036388">
    <property type="entry name" value="WH-like_DNA-bd_sf"/>
</dbReference>
<accession>A0ABU2FDG1</accession>
<dbReference type="InterPro" id="IPR036390">
    <property type="entry name" value="WH_DNA-bd_sf"/>
</dbReference>
<feature type="domain" description="HTH arsR-type" evidence="2">
    <location>
        <begin position="31"/>
        <end position="114"/>
    </location>
</feature>
<dbReference type="SUPFAM" id="SSF46785">
    <property type="entry name" value="Winged helix' DNA-binding domain"/>
    <property type="match status" value="1"/>
</dbReference>
<dbReference type="EMBL" id="JAMQON010000003">
    <property type="protein sequence ID" value="MDS0260295.1"/>
    <property type="molecule type" value="Genomic_DNA"/>
</dbReference>
<dbReference type="RefSeq" id="WP_310919963.1">
    <property type="nucleotide sequence ID" value="NZ_JAMQON010000003.1"/>
</dbReference>
<reference evidence="3 4" key="1">
    <citation type="submission" date="2022-06" db="EMBL/GenBank/DDBJ databases">
        <title>Haloarcula sp. a new haloarchaeum isolate from saline soil.</title>
        <authorList>
            <person name="Strakova D."/>
            <person name="Galisteo C."/>
            <person name="Sanchez-Porro C."/>
            <person name="Ventosa A."/>
        </authorList>
    </citation>
    <scope>NUCLEOTIDE SEQUENCE [LARGE SCALE GENOMIC DNA]</scope>
    <source>
        <strain evidence="3 4">S1CR25-12</strain>
    </source>
</reference>
<dbReference type="Proteomes" id="UP001259659">
    <property type="component" value="Unassembled WGS sequence"/>
</dbReference>